<feature type="repeat" description="TPR" evidence="5">
    <location>
        <begin position="163"/>
        <end position="196"/>
    </location>
</feature>
<keyword evidence="4 5" id="KW-0802">TPR repeat</keyword>
<protein>
    <submittedName>
        <fullName evidence="8">C-type cytochrome biogenesis protein CcmI</fullName>
    </submittedName>
</protein>
<dbReference type="PANTHER" id="PTHR47870:SF1">
    <property type="entry name" value="CYTOCHROME C-TYPE BIOGENESIS PROTEIN CCMH"/>
    <property type="match status" value="1"/>
</dbReference>
<evidence type="ECO:0000256" key="1">
    <source>
        <dbReference type="ARBA" id="ARBA00004196"/>
    </source>
</evidence>
<dbReference type="PROSITE" id="PS50005">
    <property type="entry name" value="TPR"/>
    <property type="match status" value="1"/>
</dbReference>
<comment type="subcellular location">
    <subcellularLocation>
        <location evidence="1">Cell envelope</location>
    </subcellularLocation>
</comment>
<keyword evidence="3" id="KW-0201">Cytochrome c-type biogenesis</keyword>
<dbReference type="Proteomes" id="UP000190896">
    <property type="component" value="Unassembled WGS sequence"/>
</dbReference>
<evidence type="ECO:0000259" key="6">
    <source>
        <dbReference type="Pfam" id="PF23892"/>
    </source>
</evidence>
<dbReference type="Pfam" id="PF23892">
    <property type="entry name" value="Ig_CycH"/>
    <property type="match status" value="1"/>
</dbReference>
<dbReference type="AlphaFoldDB" id="A0A1T2KX05"/>
<evidence type="ECO:0000256" key="2">
    <source>
        <dbReference type="ARBA" id="ARBA00022737"/>
    </source>
</evidence>
<dbReference type="InterPro" id="IPR017560">
    <property type="entry name" value="Cyt_c_biogenesis_CcmI"/>
</dbReference>
<evidence type="ECO:0000256" key="3">
    <source>
        <dbReference type="ARBA" id="ARBA00022748"/>
    </source>
</evidence>
<accession>A0A1T2KX05</accession>
<evidence type="ECO:0000313" key="9">
    <source>
        <dbReference type="Proteomes" id="UP000190896"/>
    </source>
</evidence>
<dbReference type="InterPro" id="IPR011990">
    <property type="entry name" value="TPR-like_helical_dom_sf"/>
</dbReference>
<organism evidence="8 9">
    <name type="scientific">Solemya velesiana gill symbiont</name>
    <dbReference type="NCBI Taxonomy" id="1918948"/>
    <lineage>
        <taxon>Bacteria</taxon>
        <taxon>Pseudomonadati</taxon>
        <taxon>Pseudomonadota</taxon>
        <taxon>Gammaproteobacteria</taxon>
        <taxon>sulfur-oxidizing symbionts</taxon>
    </lineage>
</organism>
<comment type="caution">
    <text evidence="8">The sequence shown here is derived from an EMBL/GenBank/DDBJ whole genome shotgun (WGS) entry which is preliminary data.</text>
</comment>
<name>A0A1T2KX05_9GAMM</name>
<dbReference type="NCBIfam" id="TIGR03142">
    <property type="entry name" value="cytochro_ccmI"/>
    <property type="match status" value="1"/>
</dbReference>
<dbReference type="EMBL" id="MPRJ01000012">
    <property type="protein sequence ID" value="OOZ37334.1"/>
    <property type="molecule type" value="Genomic_DNA"/>
</dbReference>
<gene>
    <name evidence="8" type="ORF">BOW51_02900</name>
</gene>
<dbReference type="InterPro" id="IPR019734">
    <property type="entry name" value="TPR_rpt"/>
</dbReference>
<keyword evidence="2" id="KW-0677">Repeat</keyword>
<dbReference type="RefSeq" id="WP_078486025.1">
    <property type="nucleotide sequence ID" value="NZ_MPRJ01000012.1"/>
</dbReference>
<dbReference type="InterPro" id="IPR056413">
    <property type="entry name" value="TPR_CcmH_CycH"/>
</dbReference>
<dbReference type="OrthoDB" id="9776053at2"/>
<evidence type="ECO:0000256" key="5">
    <source>
        <dbReference type="PROSITE-ProRule" id="PRU00339"/>
    </source>
</evidence>
<evidence type="ECO:0000313" key="8">
    <source>
        <dbReference type="EMBL" id="OOZ37334.1"/>
    </source>
</evidence>
<sequence length="415" mass="44914">MIIFWIIAALLILVAILFIAPSLLRSHQTLTQNRNQQNVVIAQERLSEIETDLANGVISQEQFEKTKLELEQALLLDLSDDEKTESVEAPKGPGRMAMAGLAVTVPAMAVGLYLFLGTPQLLEEGGANATVSNEVAGHDGDTPSIDEMINSRVQRLESNPEDAEGWFMLGRTRMAMGEYSKAVQAFENVYKLVGDQTVILLALADAQAMLQQRGMSGRPTELIRKAVQLSPEDTTALWLAGLVEQQAGNYELALKYLKRLETKLSDDPGSLAKIKDLIAEVSQKLGREPVQDAASAPAAAVSSVKVRIALAPEFQSEVNPEESIFVYAKALQGPRMPLAAARHQVKDLPLELELDDSTAMMPEMRISKFSEVTVGARISRSGNAIAQSGDLVGEISPVNVAASGVTEIVINSRMP</sequence>
<dbReference type="GO" id="GO:0030313">
    <property type="term" value="C:cell envelope"/>
    <property type="evidence" value="ECO:0007669"/>
    <property type="project" value="UniProtKB-SubCell"/>
</dbReference>
<feature type="domain" description="Cytochrome c-type biogenesis protein H Ig-like" evidence="6">
    <location>
        <begin position="304"/>
        <end position="411"/>
    </location>
</feature>
<proteinExistence type="predicted"/>
<dbReference type="Gene3D" id="1.25.40.10">
    <property type="entry name" value="Tetratricopeptide repeat domain"/>
    <property type="match status" value="1"/>
</dbReference>
<keyword evidence="9" id="KW-1185">Reference proteome</keyword>
<feature type="domain" description="Cytochrome c-type biogenesis protein H TPR" evidence="7">
    <location>
        <begin position="154"/>
        <end position="267"/>
    </location>
</feature>
<dbReference type="PANTHER" id="PTHR47870">
    <property type="entry name" value="CYTOCHROME C-TYPE BIOGENESIS PROTEIN CCMH"/>
    <property type="match status" value="1"/>
</dbReference>
<dbReference type="InterPro" id="IPR051263">
    <property type="entry name" value="C-type_cytochrome_biogenesis"/>
</dbReference>
<dbReference type="InterPro" id="IPR056412">
    <property type="entry name" value="Ig_CycH"/>
</dbReference>
<evidence type="ECO:0000256" key="4">
    <source>
        <dbReference type="ARBA" id="ARBA00022803"/>
    </source>
</evidence>
<reference evidence="8 9" key="1">
    <citation type="submission" date="2016-11" db="EMBL/GenBank/DDBJ databases">
        <title>Mixed transmission modes and dynamic genome evolution in an obligate animal-bacterial symbiosis.</title>
        <authorList>
            <person name="Russell S.L."/>
            <person name="Corbett-Detig R.B."/>
            <person name="Cavanaugh C.M."/>
        </authorList>
    </citation>
    <scope>NUCLEOTIDE SEQUENCE [LARGE SCALE GENOMIC DNA]</scope>
    <source>
        <strain evidence="8">Se-Cadez</strain>
    </source>
</reference>
<dbReference type="SMART" id="SM00028">
    <property type="entry name" value="TPR"/>
    <property type="match status" value="2"/>
</dbReference>
<evidence type="ECO:0000259" key="7">
    <source>
        <dbReference type="Pfam" id="PF23914"/>
    </source>
</evidence>
<dbReference type="Pfam" id="PF23914">
    <property type="entry name" value="TPR_CcmH_CycH"/>
    <property type="match status" value="1"/>
</dbReference>
<dbReference type="SUPFAM" id="SSF48452">
    <property type="entry name" value="TPR-like"/>
    <property type="match status" value="1"/>
</dbReference>
<dbReference type="GO" id="GO:0017004">
    <property type="term" value="P:cytochrome complex assembly"/>
    <property type="evidence" value="ECO:0007669"/>
    <property type="project" value="UniProtKB-KW"/>
</dbReference>